<feature type="transmembrane region" description="Helical" evidence="10">
    <location>
        <begin position="510"/>
        <end position="528"/>
    </location>
</feature>
<evidence type="ECO:0000256" key="2">
    <source>
        <dbReference type="ARBA" id="ARBA00004922"/>
    </source>
</evidence>
<proteinExistence type="inferred from homology"/>
<dbReference type="eggNOG" id="KOG2576">
    <property type="taxonomic scope" value="Eukaryota"/>
</dbReference>
<dbReference type="PANTHER" id="PTHR12413">
    <property type="entry name" value="DOLICHYL GLYCOSYLTRANSFERASE"/>
    <property type="match status" value="1"/>
</dbReference>
<dbReference type="GO" id="GO:0006487">
    <property type="term" value="P:protein N-linked glycosylation"/>
    <property type="evidence" value="ECO:0007669"/>
    <property type="project" value="TreeGrafter"/>
</dbReference>
<feature type="transmembrane region" description="Helical" evidence="10">
    <location>
        <begin position="275"/>
        <end position="295"/>
    </location>
</feature>
<dbReference type="OrthoDB" id="1689333at2759"/>
<evidence type="ECO:0000256" key="8">
    <source>
        <dbReference type="ARBA" id="ARBA00022989"/>
    </source>
</evidence>
<dbReference type="UniPathway" id="UPA00378"/>
<evidence type="ECO:0000256" key="9">
    <source>
        <dbReference type="ARBA" id="ARBA00023136"/>
    </source>
</evidence>
<dbReference type="InterPro" id="IPR004856">
    <property type="entry name" value="Glyco_trans_ALG6/ALG8"/>
</dbReference>
<feature type="transmembrane region" description="Helical" evidence="10">
    <location>
        <begin position="534"/>
        <end position="553"/>
    </location>
</feature>
<gene>
    <name evidence="11" type="ORF">H310_01279</name>
</gene>
<dbReference type="RefSeq" id="XP_008862566.1">
    <property type="nucleotide sequence ID" value="XM_008864344.1"/>
</dbReference>
<evidence type="ECO:0000256" key="7">
    <source>
        <dbReference type="ARBA" id="ARBA00022824"/>
    </source>
</evidence>
<dbReference type="Pfam" id="PF03155">
    <property type="entry name" value="Alg6_Alg8"/>
    <property type="match status" value="1"/>
</dbReference>
<feature type="transmembrane region" description="Helical" evidence="10">
    <location>
        <begin position="21"/>
        <end position="40"/>
    </location>
</feature>
<dbReference type="PANTHER" id="PTHR12413:SF2">
    <property type="entry name" value="DOLICHYL PYROPHOSPHATE GLC1MAN9GLCNAC2 ALPHA-1,3-GLUCOSYLTRANSFERASE-RELATED"/>
    <property type="match status" value="1"/>
</dbReference>
<dbReference type="EMBL" id="KI913953">
    <property type="protein sequence ID" value="ETW08761.1"/>
    <property type="molecule type" value="Genomic_DNA"/>
</dbReference>
<keyword evidence="7 10" id="KW-0256">Endoplasmic reticulum</keyword>
<evidence type="ECO:0000313" key="11">
    <source>
        <dbReference type="EMBL" id="ETW08761.1"/>
    </source>
</evidence>
<dbReference type="VEuPathDB" id="FungiDB:H310_01279"/>
<dbReference type="GeneID" id="20078329"/>
<dbReference type="EC" id="2.4.1.-" evidence="10"/>
<keyword evidence="8 10" id="KW-1133">Transmembrane helix</keyword>
<evidence type="ECO:0000256" key="5">
    <source>
        <dbReference type="ARBA" id="ARBA00022679"/>
    </source>
</evidence>
<reference evidence="11" key="1">
    <citation type="submission" date="2013-12" db="EMBL/GenBank/DDBJ databases">
        <title>The Genome Sequence of Aphanomyces invadans NJM9701.</title>
        <authorList>
            <consortium name="The Broad Institute Genomics Platform"/>
            <person name="Russ C."/>
            <person name="Tyler B."/>
            <person name="van West P."/>
            <person name="Dieguez-Uribeondo J."/>
            <person name="Young S.K."/>
            <person name="Zeng Q."/>
            <person name="Gargeya S."/>
            <person name="Fitzgerald M."/>
            <person name="Abouelleil A."/>
            <person name="Alvarado L."/>
            <person name="Chapman S.B."/>
            <person name="Gainer-Dewar J."/>
            <person name="Goldberg J."/>
            <person name="Griggs A."/>
            <person name="Gujja S."/>
            <person name="Hansen M."/>
            <person name="Howarth C."/>
            <person name="Imamovic A."/>
            <person name="Ireland A."/>
            <person name="Larimer J."/>
            <person name="McCowan C."/>
            <person name="Murphy C."/>
            <person name="Pearson M."/>
            <person name="Poon T.W."/>
            <person name="Priest M."/>
            <person name="Roberts A."/>
            <person name="Saif S."/>
            <person name="Shea T."/>
            <person name="Sykes S."/>
            <person name="Wortman J."/>
            <person name="Nusbaum C."/>
            <person name="Birren B."/>
        </authorList>
    </citation>
    <scope>NUCLEOTIDE SEQUENCE [LARGE SCALE GENOMIC DNA]</scope>
    <source>
        <strain evidence="11">NJM9701</strain>
    </source>
</reference>
<accession>A0A024UQM5</accession>
<name>A0A024UQM5_9STRA</name>
<feature type="transmembrane region" description="Helical" evidence="10">
    <location>
        <begin position="112"/>
        <end position="130"/>
    </location>
</feature>
<feature type="transmembrane region" description="Helical" evidence="10">
    <location>
        <begin position="364"/>
        <end position="386"/>
    </location>
</feature>
<dbReference type="GO" id="GO:0042283">
    <property type="term" value="F:dolichyl pyrophosphate Glc1Man9GlcNAc2 alpha-1,3-glucosyltransferase activity"/>
    <property type="evidence" value="ECO:0007669"/>
    <property type="project" value="TreeGrafter"/>
</dbReference>
<keyword evidence="9 10" id="KW-0472">Membrane</keyword>
<comment type="subcellular location">
    <subcellularLocation>
        <location evidence="1 10">Endoplasmic reticulum membrane</location>
        <topology evidence="1 10">Multi-pass membrane protein</topology>
    </subcellularLocation>
</comment>
<evidence type="ECO:0000256" key="4">
    <source>
        <dbReference type="ARBA" id="ARBA00022676"/>
    </source>
</evidence>
<protein>
    <recommendedName>
        <fullName evidence="10">Alpha-1,3-glucosyltransferase</fullName>
        <ecNumber evidence="10">2.4.1.-</ecNumber>
    </recommendedName>
</protein>
<evidence type="ECO:0000256" key="6">
    <source>
        <dbReference type="ARBA" id="ARBA00022692"/>
    </source>
</evidence>
<dbReference type="GO" id="GO:0005789">
    <property type="term" value="C:endoplasmic reticulum membrane"/>
    <property type="evidence" value="ECO:0007669"/>
    <property type="project" value="UniProtKB-SubCell"/>
</dbReference>
<evidence type="ECO:0000256" key="10">
    <source>
        <dbReference type="RuleBase" id="RU363110"/>
    </source>
</evidence>
<feature type="transmembrane region" description="Helical" evidence="10">
    <location>
        <begin position="398"/>
        <end position="417"/>
    </location>
</feature>
<organism evidence="11">
    <name type="scientific">Aphanomyces invadans</name>
    <dbReference type="NCBI Taxonomy" id="157072"/>
    <lineage>
        <taxon>Eukaryota</taxon>
        <taxon>Sar</taxon>
        <taxon>Stramenopiles</taxon>
        <taxon>Oomycota</taxon>
        <taxon>Saprolegniomycetes</taxon>
        <taxon>Saprolegniales</taxon>
        <taxon>Verrucalvaceae</taxon>
        <taxon>Aphanomyces</taxon>
    </lineage>
</organism>
<feature type="transmembrane region" description="Helical" evidence="10">
    <location>
        <begin position="470"/>
        <end position="489"/>
    </location>
</feature>
<evidence type="ECO:0000256" key="3">
    <source>
        <dbReference type="ARBA" id="ARBA00008715"/>
    </source>
</evidence>
<keyword evidence="6 10" id="KW-0812">Transmembrane</keyword>
<dbReference type="STRING" id="157072.A0A024UQM5"/>
<comment type="similarity">
    <text evidence="3 10">Belongs to the ALG6/ALG8 glucosyltransferase family.</text>
</comment>
<comment type="pathway">
    <text evidence="2 10">Protein modification; protein glycosylation.</text>
</comment>
<evidence type="ECO:0000256" key="1">
    <source>
        <dbReference type="ARBA" id="ARBA00004477"/>
    </source>
</evidence>
<dbReference type="AlphaFoldDB" id="A0A024UQM5"/>
<keyword evidence="4 10" id="KW-0328">Glycosyltransferase</keyword>
<keyword evidence="5 10" id="KW-0808">Transferase</keyword>
<sequence>MAIHSPAVPPRRAVEKSLDKPLIAVFLLGTLLKLLLLPSYRSTDFEVHRNWLAITASLPRTQWYFDTGSEWTLDYPPFFAWFERLLGAAATYVDPGMLNLHALGYASHRTIVFQRLSVILSDVVLFASIIKYCNAWPRVTTTEVAFNTNKRVVVVLLTFLDAGLIMVDHVHFQYNGVLLGLLILSVAYIRDGQDVKGAFVYAVLLMMKHIYLYVALLYFVYLFGHYCYAVPPPTTPEAVQHAHHQVRRRSLSNTDTHETLAHLVAGRGRFQITRFLTLGIVVLGVFAAALGSVIWPDGSLPTHSVGEHLAQIASRLFPVQRGLCHAYWAPNVWALYAFADKVLVTVLRVPAPVGTMSGGLVQDAVFVVLPTVAPWVCAVLTLLAMAPVLRDVYRYPDPALFMPALVYCMLCSFLFGYHVHEKAILQATLPLGLLAVESTRDAKLYRVATLVGNISLFPLLFTTAEVGTRLLLTAGHALLAHVCLYPYHAHSLKRRRIKYTGIGLSLWQRLYLHAVAGVAIVSMALPIVLPRYPFLPLLLTSVSCAGGVIYVWLSALQLHKRKLGALKSYLPQPSTAALKHKSMDEPNVVRAANSRYDIK</sequence>
<feature type="transmembrane region" description="Helical" evidence="10">
    <location>
        <begin position="150"/>
        <end position="167"/>
    </location>
</feature>